<feature type="binding site" evidence="19">
    <location>
        <position position="225"/>
    </location>
    <ligand>
        <name>substrate</name>
    </ligand>
</feature>
<dbReference type="CDD" id="cd02568">
    <property type="entry name" value="PseudoU_synth_PUS1_PUS2"/>
    <property type="match status" value="1"/>
</dbReference>
<dbReference type="FunFam" id="3.30.70.580:FF:000002">
    <property type="entry name" value="tRNA pseudouridine synthase"/>
    <property type="match status" value="1"/>
</dbReference>
<reference evidence="22" key="2">
    <citation type="submission" date="2020-05" db="UniProtKB">
        <authorList>
            <consortium name="EnsemblMetazoa"/>
        </authorList>
    </citation>
    <scope>IDENTIFICATION</scope>
    <source>
        <strain evidence="22">WRAIR2</strain>
    </source>
</reference>
<comment type="catalytic activity">
    <reaction evidence="1">
        <text>a uridine in mRNA = a pseudouridine in mRNA</text>
        <dbReference type="Rhea" id="RHEA:56644"/>
        <dbReference type="Rhea" id="RHEA-COMP:14658"/>
        <dbReference type="Rhea" id="RHEA-COMP:14659"/>
        <dbReference type="ChEBI" id="CHEBI:65314"/>
        <dbReference type="ChEBI" id="CHEBI:65315"/>
    </reaction>
</comment>
<feature type="region of interest" description="Disordered" evidence="20">
    <location>
        <begin position="425"/>
        <end position="449"/>
    </location>
</feature>
<dbReference type="VEuPathDB" id="VectorBase:ADIR004540"/>
<evidence type="ECO:0000256" key="9">
    <source>
        <dbReference type="ARBA" id="ARBA00052184"/>
    </source>
</evidence>
<feature type="domain" description="Pseudouridine synthase I TruA alpha/beta" evidence="21">
    <location>
        <begin position="261"/>
        <end position="367"/>
    </location>
</feature>
<keyword evidence="5" id="KW-0819">tRNA processing</keyword>
<keyword evidence="6" id="KW-0413">Isomerase</keyword>
<feature type="region of interest" description="Disordered" evidence="20">
    <location>
        <begin position="69"/>
        <end position="104"/>
    </location>
</feature>
<dbReference type="Pfam" id="PF01416">
    <property type="entry name" value="PseudoU_synth_1"/>
    <property type="match status" value="1"/>
</dbReference>
<comment type="function">
    <text evidence="10">Pseudouridylate synthase that catalyzes pseudouridylation of tRNAs and mRNAs. Acts on positions 27/28 in the anticodon stem and also positions 34 and 36 in the anticodon of an intron containing tRNA. Also catalyzes pseudouridylation of mRNAs: mediates pseudouridylation of mRNAs with the consensus sequence 5'-UGUAG-3'. Acts as a regulator of pre-mRNA splicing by mediating pseudouridylation of pre-mRNAs at locations associated with alternatively spliced regions. Pseudouridylation of pre-mRNAs near splice sites directly regulates mRNA splicing and mRNA 3'-end processing. Involved in regulation of nuclear receptor activity through pseudouridylation of SRA1 mRNA.</text>
</comment>
<dbReference type="InterPro" id="IPR020097">
    <property type="entry name" value="PsdUridine_synth_TruA_a/b_dom"/>
</dbReference>
<dbReference type="FunFam" id="3.30.70.660:FF:000002">
    <property type="entry name" value="tRNA pseudouridine synthase"/>
    <property type="match status" value="1"/>
</dbReference>
<dbReference type="InterPro" id="IPR020094">
    <property type="entry name" value="TruA/RsuA/RluB/E/F_N"/>
</dbReference>
<dbReference type="Proteomes" id="UP000075884">
    <property type="component" value="Unassembled WGS sequence"/>
</dbReference>
<evidence type="ECO:0000256" key="14">
    <source>
        <dbReference type="ARBA" id="ARBA00075153"/>
    </source>
</evidence>
<comment type="subcellular location">
    <subcellularLocation>
        <location evidence="2">Nucleus</location>
    </subcellularLocation>
</comment>
<evidence type="ECO:0000256" key="12">
    <source>
        <dbReference type="ARBA" id="ARBA00066509"/>
    </source>
</evidence>
<evidence type="ECO:0000256" key="13">
    <source>
        <dbReference type="ARBA" id="ARBA00068582"/>
    </source>
</evidence>
<evidence type="ECO:0000256" key="8">
    <source>
        <dbReference type="ARBA" id="ARBA00036943"/>
    </source>
</evidence>
<dbReference type="GO" id="GO:0160147">
    <property type="term" value="F:tRNA pseudouridine(38-40) synthase activity"/>
    <property type="evidence" value="ECO:0007669"/>
    <property type="project" value="UniProtKB-EC"/>
</dbReference>
<evidence type="ECO:0000259" key="21">
    <source>
        <dbReference type="Pfam" id="PF01416"/>
    </source>
</evidence>
<evidence type="ECO:0000256" key="1">
    <source>
        <dbReference type="ARBA" id="ARBA00001166"/>
    </source>
</evidence>
<evidence type="ECO:0000256" key="10">
    <source>
        <dbReference type="ARBA" id="ARBA00053709"/>
    </source>
</evidence>
<proteinExistence type="inferred from homology"/>
<evidence type="ECO:0000256" key="5">
    <source>
        <dbReference type="ARBA" id="ARBA00022694"/>
    </source>
</evidence>
<dbReference type="STRING" id="7168.A0A182NA64"/>
<keyword evidence="23" id="KW-1185">Reference proteome</keyword>
<keyword evidence="7" id="KW-0539">Nucleus</keyword>
<evidence type="ECO:0000256" key="6">
    <source>
        <dbReference type="ARBA" id="ARBA00023235"/>
    </source>
</evidence>
<sequence length="449" mass="51506">MFALFRRVVVSVDFPCTVPIAKQHAQNLCSLVRSQLVDDTVRQRFATELAAAVEAKLADKKLVAQKRMESRKTKQEVQERYNGAVKRRKWEDPPDDPEAVKNFDPASRVKRRKSIILLGYSGVNYLGMQRNPGTKTIEEDLLRAMLKQNWVNDEGFRQPQQIQFQRAARTDKGVSAAVQVVSIKLPDNLDIDALNSELPPDIRVYAVKRVTKGFNSKTNCDARTYTYTLPTIALAPNDEKVDIETYRLPADQLKHVNEVLALYVGTKNFHNFTSRKEFLDPSVKRFIMSFECEQPFVPEGTTTEFATIKIKGQSFMLHQIRKMVGLTIAVVRGLTDRDIIEKAFGQERYGIPTAPGLGLVLSRIHYDKYNKRYGEDGCHETLEFEKEEPIIQEFFKRHIASTIVETELSTKSMIEWLEKLPLHSYEPRDESEPSEWKNRNSKASDDDDE</sequence>
<evidence type="ECO:0000256" key="3">
    <source>
        <dbReference type="ARBA" id="ARBA00009375"/>
    </source>
</evidence>
<dbReference type="GO" id="GO:0003723">
    <property type="term" value="F:RNA binding"/>
    <property type="evidence" value="ECO:0007669"/>
    <property type="project" value="InterPro"/>
</dbReference>
<evidence type="ECO:0000313" key="23">
    <source>
        <dbReference type="Proteomes" id="UP000075884"/>
    </source>
</evidence>
<protein>
    <recommendedName>
        <fullName evidence="13">Pseudouridylate synthase 1 homolog</fullName>
        <ecNumber evidence="12">5.4.99.12</ecNumber>
    </recommendedName>
    <alternativeName>
        <fullName evidence="14">tRNA pseudouridine synthase 1</fullName>
    </alternativeName>
    <alternativeName>
        <fullName evidence="17">tRNA pseudouridine(38-40) synthase</fullName>
    </alternativeName>
    <alternativeName>
        <fullName evidence="15">tRNA pseudouridylate synthase I</fullName>
    </alternativeName>
    <alternativeName>
        <fullName evidence="16">tRNA-uridine isomerase I</fullName>
    </alternativeName>
</protein>
<comment type="catalytic activity">
    <reaction evidence="8">
        <text>a uridine in tRNA = a pseudouridine in tRNA</text>
        <dbReference type="Rhea" id="RHEA:54572"/>
        <dbReference type="Rhea" id="RHEA-COMP:13339"/>
        <dbReference type="Rhea" id="RHEA-COMP:13934"/>
        <dbReference type="ChEBI" id="CHEBI:65314"/>
        <dbReference type="ChEBI" id="CHEBI:65315"/>
    </reaction>
</comment>
<evidence type="ECO:0000256" key="4">
    <source>
        <dbReference type="ARBA" id="ARBA00022664"/>
    </source>
</evidence>
<reference evidence="23" key="1">
    <citation type="submission" date="2013-03" db="EMBL/GenBank/DDBJ databases">
        <title>The Genome Sequence of Anopheles dirus WRAIR2.</title>
        <authorList>
            <consortium name="The Broad Institute Genomics Platform"/>
            <person name="Neafsey D.E."/>
            <person name="Walton C."/>
            <person name="Walker B."/>
            <person name="Young S.K."/>
            <person name="Zeng Q."/>
            <person name="Gargeya S."/>
            <person name="Fitzgerald M."/>
            <person name="Haas B."/>
            <person name="Abouelleil A."/>
            <person name="Allen A.W."/>
            <person name="Alvarado L."/>
            <person name="Arachchi H.M."/>
            <person name="Berlin A.M."/>
            <person name="Chapman S.B."/>
            <person name="Gainer-Dewar J."/>
            <person name="Goldberg J."/>
            <person name="Griggs A."/>
            <person name="Gujja S."/>
            <person name="Hansen M."/>
            <person name="Howarth C."/>
            <person name="Imamovic A."/>
            <person name="Ireland A."/>
            <person name="Larimer J."/>
            <person name="McCowan C."/>
            <person name="Murphy C."/>
            <person name="Pearson M."/>
            <person name="Poon T.W."/>
            <person name="Priest M."/>
            <person name="Roberts A."/>
            <person name="Saif S."/>
            <person name="Shea T."/>
            <person name="Sisk P."/>
            <person name="Sykes S."/>
            <person name="Wortman J."/>
            <person name="Nusbaum C."/>
            <person name="Birren B."/>
        </authorList>
    </citation>
    <scope>NUCLEOTIDE SEQUENCE [LARGE SCALE GENOMIC DNA]</scope>
    <source>
        <strain evidence="23">WRAIR2</strain>
    </source>
</reference>
<dbReference type="AlphaFoldDB" id="A0A182NA64"/>
<feature type="compositionally biased region" description="Basic and acidic residues" evidence="20">
    <location>
        <begin position="69"/>
        <end position="79"/>
    </location>
</feature>
<accession>A0A182NA64</accession>
<evidence type="ECO:0000256" key="18">
    <source>
        <dbReference type="PIRSR" id="PIRSR641708-1"/>
    </source>
</evidence>
<comment type="subunit">
    <text evidence="11">Monomer. Forms a complex with RARG and the SRA1 RNA in the nucleus.</text>
</comment>
<comment type="similarity">
    <text evidence="3">Belongs to the tRNA pseudouridine synthase TruA family.</text>
</comment>
<dbReference type="GO" id="GO:0006397">
    <property type="term" value="P:mRNA processing"/>
    <property type="evidence" value="ECO:0007669"/>
    <property type="project" value="UniProtKB-KW"/>
</dbReference>
<evidence type="ECO:0000256" key="20">
    <source>
        <dbReference type="SAM" id="MobiDB-lite"/>
    </source>
</evidence>
<dbReference type="NCBIfam" id="TIGR00071">
    <property type="entry name" value="hisT_truA"/>
    <property type="match status" value="1"/>
</dbReference>
<dbReference type="PANTHER" id="PTHR11142:SF4">
    <property type="entry name" value="PSEUDOURIDYLATE SYNTHASE 1 HOMOLOG"/>
    <property type="match status" value="1"/>
</dbReference>
<dbReference type="InterPro" id="IPR020103">
    <property type="entry name" value="PsdUridine_synth_cat_dom_sf"/>
</dbReference>
<dbReference type="Gene3D" id="3.30.70.580">
    <property type="entry name" value="Pseudouridine synthase I, catalytic domain, N-terminal subdomain"/>
    <property type="match status" value="1"/>
</dbReference>
<dbReference type="GO" id="GO:0005634">
    <property type="term" value="C:nucleus"/>
    <property type="evidence" value="ECO:0007669"/>
    <property type="project" value="UniProtKB-SubCell"/>
</dbReference>
<evidence type="ECO:0000256" key="7">
    <source>
        <dbReference type="ARBA" id="ARBA00023242"/>
    </source>
</evidence>
<dbReference type="GO" id="GO:1990481">
    <property type="term" value="P:mRNA pseudouridine synthesis"/>
    <property type="evidence" value="ECO:0007669"/>
    <property type="project" value="TreeGrafter"/>
</dbReference>
<dbReference type="PANTHER" id="PTHR11142">
    <property type="entry name" value="PSEUDOURIDYLATE SYNTHASE"/>
    <property type="match status" value="1"/>
</dbReference>
<dbReference type="InterPro" id="IPR001406">
    <property type="entry name" value="PsdUridine_synth_TruA"/>
</dbReference>
<comment type="catalytic activity">
    <reaction evidence="9">
        <text>uridine(38/39/40) in tRNA = pseudouridine(38/39/40) in tRNA</text>
        <dbReference type="Rhea" id="RHEA:22376"/>
        <dbReference type="Rhea" id="RHEA-COMP:10085"/>
        <dbReference type="Rhea" id="RHEA-COMP:10087"/>
        <dbReference type="ChEBI" id="CHEBI:65314"/>
        <dbReference type="ChEBI" id="CHEBI:65315"/>
        <dbReference type="EC" id="5.4.99.12"/>
    </reaction>
</comment>
<dbReference type="InterPro" id="IPR041708">
    <property type="entry name" value="PUS1/PUS2-like"/>
</dbReference>
<dbReference type="InterPro" id="IPR020095">
    <property type="entry name" value="PsdUridine_synth_TruA_C"/>
</dbReference>
<evidence type="ECO:0000256" key="17">
    <source>
        <dbReference type="ARBA" id="ARBA00081344"/>
    </source>
</evidence>
<dbReference type="SUPFAM" id="SSF55120">
    <property type="entry name" value="Pseudouridine synthase"/>
    <property type="match status" value="1"/>
</dbReference>
<evidence type="ECO:0000256" key="2">
    <source>
        <dbReference type="ARBA" id="ARBA00004123"/>
    </source>
</evidence>
<name>A0A182NA64_9DIPT</name>
<evidence type="ECO:0000313" key="22">
    <source>
        <dbReference type="EnsemblMetazoa" id="ADIR004540-PA"/>
    </source>
</evidence>
<feature type="active site" description="Nucleophile" evidence="18">
    <location>
        <position position="171"/>
    </location>
</feature>
<organism evidence="22 23">
    <name type="scientific">Anopheles dirus</name>
    <dbReference type="NCBI Taxonomy" id="7168"/>
    <lineage>
        <taxon>Eukaryota</taxon>
        <taxon>Metazoa</taxon>
        <taxon>Ecdysozoa</taxon>
        <taxon>Arthropoda</taxon>
        <taxon>Hexapoda</taxon>
        <taxon>Insecta</taxon>
        <taxon>Pterygota</taxon>
        <taxon>Neoptera</taxon>
        <taxon>Endopterygota</taxon>
        <taxon>Diptera</taxon>
        <taxon>Nematocera</taxon>
        <taxon>Culicoidea</taxon>
        <taxon>Culicidae</taxon>
        <taxon>Anophelinae</taxon>
        <taxon>Anopheles</taxon>
    </lineage>
</organism>
<keyword evidence="4" id="KW-0507">mRNA processing</keyword>
<dbReference type="GO" id="GO:0031119">
    <property type="term" value="P:tRNA pseudouridine synthesis"/>
    <property type="evidence" value="ECO:0007669"/>
    <property type="project" value="InterPro"/>
</dbReference>
<evidence type="ECO:0000256" key="19">
    <source>
        <dbReference type="PIRSR" id="PIRSR641708-2"/>
    </source>
</evidence>
<evidence type="ECO:0000256" key="16">
    <source>
        <dbReference type="ARBA" id="ARBA00080849"/>
    </source>
</evidence>
<dbReference type="EnsemblMetazoa" id="ADIR004540-RA">
    <property type="protein sequence ID" value="ADIR004540-PA"/>
    <property type="gene ID" value="ADIR004540"/>
</dbReference>
<dbReference type="EC" id="5.4.99.12" evidence="12"/>
<dbReference type="Gene3D" id="3.30.70.660">
    <property type="entry name" value="Pseudouridine synthase I, catalytic domain, C-terminal subdomain"/>
    <property type="match status" value="1"/>
</dbReference>
<evidence type="ECO:0000256" key="11">
    <source>
        <dbReference type="ARBA" id="ARBA00064589"/>
    </source>
</evidence>
<evidence type="ECO:0000256" key="15">
    <source>
        <dbReference type="ARBA" id="ARBA00079087"/>
    </source>
</evidence>